<dbReference type="PROSITE" id="PS50929">
    <property type="entry name" value="ABC_TM1F"/>
    <property type="match status" value="1"/>
</dbReference>
<evidence type="ECO:0000256" key="4">
    <source>
        <dbReference type="ARBA" id="ARBA00022741"/>
    </source>
</evidence>
<evidence type="ECO:0000256" key="1">
    <source>
        <dbReference type="ARBA" id="ARBA00004651"/>
    </source>
</evidence>
<dbReference type="EMBL" id="LWDL01000003">
    <property type="protein sequence ID" value="OQW54518.1"/>
    <property type="molecule type" value="Genomic_DNA"/>
</dbReference>
<keyword evidence="5" id="KW-0067">ATP-binding</keyword>
<dbReference type="InterPro" id="IPR036640">
    <property type="entry name" value="ABC1_TM_sf"/>
</dbReference>
<accession>A0A1W9I472</accession>
<proteinExistence type="inferred from homology"/>
<keyword evidence="7 9" id="KW-0472">Membrane</keyword>
<evidence type="ECO:0000256" key="6">
    <source>
        <dbReference type="ARBA" id="ARBA00022989"/>
    </source>
</evidence>
<dbReference type="PANTHER" id="PTHR43394">
    <property type="entry name" value="ATP-DEPENDENT PERMEASE MDL1, MITOCHONDRIAL"/>
    <property type="match status" value="1"/>
</dbReference>
<dbReference type="GO" id="GO:0005524">
    <property type="term" value="F:ATP binding"/>
    <property type="evidence" value="ECO:0007669"/>
    <property type="project" value="UniProtKB-KW"/>
</dbReference>
<reference evidence="12 13" key="1">
    <citation type="journal article" date="2017" name="Water Res.">
        <title>Comammox in drinking water systems.</title>
        <authorList>
            <person name="Wang Y."/>
            <person name="Ma L."/>
            <person name="Mao Y."/>
            <person name="Jiang X."/>
            <person name="Xia Y."/>
            <person name="Yu K."/>
            <person name="Li B."/>
            <person name="Zhang T."/>
        </authorList>
    </citation>
    <scope>NUCLEOTIDE SEQUENCE [LARGE SCALE GENOMIC DNA]</scope>
    <source>
        <strain evidence="12">SG_bin8</strain>
    </source>
</reference>
<dbReference type="SUPFAM" id="SSF52540">
    <property type="entry name" value="P-loop containing nucleoside triphosphate hydrolases"/>
    <property type="match status" value="1"/>
</dbReference>
<dbReference type="InterPro" id="IPR039421">
    <property type="entry name" value="Type_1_exporter"/>
</dbReference>
<evidence type="ECO:0000256" key="5">
    <source>
        <dbReference type="ARBA" id="ARBA00022840"/>
    </source>
</evidence>
<dbReference type="PROSITE" id="PS00211">
    <property type="entry name" value="ABC_TRANSPORTER_1"/>
    <property type="match status" value="1"/>
</dbReference>
<feature type="transmembrane region" description="Helical" evidence="9">
    <location>
        <begin position="235"/>
        <end position="257"/>
    </location>
</feature>
<feature type="transmembrane region" description="Helical" evidence="9">
    <location>
        <begin position="152"/>
        <end position="171"/>
    </location>
</feature>
<gene>
    <name evidence="12" type="ORF">A4S15_04485</name>
</gene>
<dbReference type="InterPro" id="IPR017871">
    <property type="entry name" value="ABC_transporter-like_CS"/>
</dbReference>
<name>A0A1W9I472_9HYPH</name>
<dbReference type="AlphaFoldDB" id="A0A1W9I472"/>
<keyword evidence="6 9" id="KW-1133">Transmembrane helix</keyword>
<feature type="domain" description="ABC transporter" evidence="10">
    <location>
        <begin position="331"/>
        <end position="567"/>
    </location>
</feature>
<evidence type="ECO:0000259" key="10">
    <source>
        <dbReference type="PROSITE" id="PS50893"/>
    </source>
</evidence>
<dbReference type="NCBIfam" id="TIGR02204">
    <property type="entry name" value="MsbA_rel"/>
    <property type="match status" value="1"/>
</dbReference>
<dbReference type="InterPro" id="IPR011918">
    <property type="entry name" value="ABC_MsbA_ATP-bd"/>
</dbReference>
<feature type="transmembrane region" description="Helical" evidence="9">
    <location>
        <begin position="125"/>
        <end position="146"/>
    </location>
</feature>
<dbReference type="SMART" id="SM00382">
    <property type="entry name" value="AAA"/>
    <property type="match status" value="1"/>
</dbReference>
<comment type="caution">
    <text evidence="12">The sequence shown here is derived from an EMBL/GenBank/DDBJ whole genome shotgun (WGS) entry which is preliminary data.</text>
</comment>
<dbReference type="Pfam" id="PF00005">
    <property type="entry name" value="ABC_tran"/>
    <property type="match status" value="1"/>
</dbReference>
<dbReference type="Gene3D" id="1.20.1560.10">
    <property type="entry name" value="ABC transporter type 1, transmembrane domain"/>
    <property type="match status" value="1"/>
</dbReference>
<organism evidence="12 13">
    <name type="scientific">Candidatus Raskinella chloraquaticus</name>
    <dbReference type="NCBI Taxonomy" id="1951219"/>
    <lineage>
        <taxon>Bacteria</taxon>
        <taxon>Pseudomonadati</taxon>
        <taxon>Pseudomonadota</taxon>
        <taxon>Alphaproteobacteria</taxon>
        <taxon>Hyphomicrobiales</taxon>
        <taxon>Phreatobacteraceae</taxon>
        <taxon>Candidatus Raskinella</taxon>
    </lineage>
</organism>
<dbReference type="InterPro" id="IPR011527">
    <property type="entry name" value="ABC1_TM_dom"/>
</dbReference>
<dbReference type="CDD" id="cd18575">
    <property type="entry name" value="ABC_6TM_bac_exporter_ABCB8_10_like"/>
    <property type="match status" value="1"/>
</dbReference>
<evidence type="ECO:0000256" key="8">
    <source>
        <dbReference type="ARBA" id="ARBA00024725"/>
    </source>
</evidence>
<evidence type="ECO:0000256" key="2">
    <source>
        <dbReference type="ARBA" id="ARBA00005417"/>
    </source>
</evidence>
<dbReference type="InterPro" id="IPR027417">
    <property type="entry name" value="P-loop_NTPase"/>
</dbReference>
<dbReference type="Gene3D" id="3.40.50.300">
    <property type="entry name" value="P-loop containing nucleotide triphosphate hydrolases"/>
    <property type="match status" value="1"/>
</dbReference>
<evidence type="ECO:0000313" key="12">
    <source>
        <dbReference type="EMBL" id="OQW54518.1"/>
    </source>
</evidence>
<dbReference type="InterPro" id="IPR003439">
    <property type="entry name" value="ABC_transporter-like_ATP-bd"/>
</dbReference>
<dbReference type="GO" id="GO:0005886">
    <property type="term" value="C:plasma membrane"/>
    <property type="evidence" value="ECO:0007669"/>
    <property type="project" value="UniProtKB-SubCell"/>
</dbReference>
<comment type="subcellular location">
    <subcellularLocation>
        <location evidence="1">Cell membrane</location>
        <topology evidence="1">Multi-pass membrane protein</topology>
    </subcellularLocation>
</comment>
<feature type="transmembrane region" description="Helical" evidence="9">
    <location>
        <begin position="53"/>
        <end position="74"/>
    </location>
</feature>
<dbReference type="FunFam" id="3.40.50.300:FF:000218">
    <property type="entry name" value="Multidrug ABC transporter ATP-binding protein"/>
    <property type="match status" value="1"/>
</dbReference>
<feature type="domain" description="ABC transmembrane type-1" evidence="11">
    <location>
        <begin position="15"/>
        <end position="296"/>
    </location>
</feature>
<dbReference type="Proteomes" id="UP000192872">
    <property type="component" value="Unassembled WGS sequence"/>
</dbReference>
<dbReference type="PANTHER" id="PTHR43394:SF1">
    <property type="entry name" value="ATP-BINDING CASSETTE SUB-FAMILY B MEMBER 10, MITOCHONDRIAL"/>
    <property type="match status" value="1"/>
</dbReference>
<sequence length="576" mass="61541">MLVPYALRYPGRLTGALCGLVLAAGATLAIPLAVRRMIDNGFDSTRSGLIDQYFTVLIIIVAVLAAASSLRYYFVITLGERVVADIRRDLFAHLTRLSISFFDSARSGEIASRLSADTTQIKSTVGASASIALRNGIMFIGAAVLMTVTAPFLAAFVLAAIPVIVIPLIVFGRKVQRSSRRAQDLLADAAGYASEQIAAMRTLQAFTHEQAARDSFNTYSEGAYQAARQSTAARAALTAIAIFLVFSSVVMVLWFGASDVIAGRLSAGTLSQFVLYAMLAAGALGEVSQVWAEIAQGAGAAERISELMHEDITVKTPVPALAMPTPARGEIVFDAISFAYPTRPDHPVFDNLSFAVRPGERIAIVGPSGAGKSTILSLLLRAYDPQRGRVVIDGIDISKADPQAVRGRMAIVQQDPTVFADTVANNIRYGRDAAGDEDIAAAAKAAHALDFIRMLPRGLETAIGERGVTLSGGQRQRVAIARAILRDAPILLLDEATSALDAESERLVQDALDRLMIGRTTLVIAHRLATVLKADRILVIDKGRIVEEGKHEELVRAGGLYGELARLQFADIQTKS</sequence>
<dbReference type="Pfam" id="PF00664">
    <property type="entry name" value="ABC_membrane"/>
    <property type="match status" value="1"/>
</dbReference>
<evidence type="ECO:0000259" key="11">
    <source>
        <dbReference type="PROSITE" id="PS50929"/>
    </source>
</evidence>
<dbReference type="GO" id="GO:0090374">
    <property type="term" value="P:oligopeptide export from mitochondrion"/>
    <property type="evidence" value="ECO:0007669"/>
    <property type="project" value="TreeGrafter"/>
</dbReference>
<evidence type="ECO:0000313" key="13">
    <source>
        <dbReference type="Proteomes" id="UP000192872"/>
    </source>
</evidence>
<protein>
    <submittedName>
        <fullName evidence="12">ABC transporter</fullName>
    </submittedName>
</protein>
<comment type="similarity">
    <text evidence="2">Belongs to the ABC transporter superfamily.</text>
</comment>
<evidence type="ECO:0000256" key="9">
    <source>
        <dbReference type="SAM" id="Phobius"/>
    </source>
</evidence>
<dbReference type="GO" id="GO:0016887">
    <property type="term" value="F:ATP hydrolysis activity"/>
    <property type="evidence" value="ECO:0007669"/>
    <property type="project" value="InterPro"/>
</dbReference>
<evidence type="ECO:0000256" key="7">
    <source>
        <dbReference type="ARBA" id="ARBA00023136"/>
    </source>
</evidence>
<dbReference type="GO" id="GO:0015421">
    <property type="term" value="F:ABC-type oligopeptide transporter activity"/>
    <property type="evidence" value="ECO:0007669"/>
    <property type="project" value="TreeGrafter"/>
</dbReference>
<dbReference type="PROSITE" id="PS50893">
    <property type="entry name" value="ABC_TRANSPORTER_2"/>
    <property type="match status" value="1"/>
</dbReference>
<keyword evidence="3 9" id="KW-0812">Transmembrane</keyword>
<dbReference type="SUPFAM" id="SSF90123">
    <property type="entry name" value="ABC transporter transmembrane region"/>
    <property type="match status" value="1"/>
</dbReference>
<dbReference type="InterPro" id="IPR003593">
    <property type="entry name" value="AAA+_ATPase"/>
</dbReference>
<evidence type="ECO:0000256" key="3">
    <source>
        <dbReference type="ARBA" id="ARBA00022692"/>
    </source>
</evidence>
<keyword evidence="4" id="KW-0547">Nucleotide-binding</keyword>
<dbReference type="STRING" id="1827387.A4S15_04485"/>
<comment type="function">
    <text evidence="8">Part of an ABC transporter complex. Transmembrane domains (TMD) form a pore in the inner membrane and the ATP-binding domain (NBD) is responsible for energy generation.</text>
</comment>